<gene>
    <name evidence="1" type="ORF">S06H3_23624</name>
</gene>
<name>X1KPT2_9ZZZZ</name>
<accession>X1KPT2</accession>
<reference evidence="1" key="1">
    <citation type="journal article" date="2014" name="Front. Microbiol.">
        <title>High frequency of phylogenetically diverse reductive dehalogenase-homologous genes in deep subseafloor sedimentary metagenomes.</title>
        <authorList>
            <person name="Kawai M."/>
            <person name="Futagami T."/>
            <person name="Toyoda A."/>
            <person name="Takaki Y."/>
            <person name="Nishi S."/>
            <person name="Hori S."/>
            <person name="Arai W."/>
            <person name="Tsubouchi T."/>
            <person name="Morono Y."/>
            <person name="Uchiyama I."/>
            <person name="Ito T."/>
            <person name="Fujiyama A."/>
            <person name="Inagaki F."/>
            <person name="Takami H."/>
        </authorList>
    </citation>
    <scope>NUCLEOTIDE SEQUENCE</scope>
    <source>
        <strain evidence="1">Expedition CK06-06</strain>
    </source>
</reference>
<organism evidence="1">
    <name type="scientific">marine sediment metagenome</name>
    <dbReference type="NCBI Taxonomy" id="412755"/>
    <lineage>
        <taxon>unclassified sequences</taxon>
        <taxon>metagenomes</taxon>
        <taxon>ecological metagenomes</taxon>
    </lineage>
</organism>
<dbReference type="AlphaFoldDB" id="X1KPT2"/>
<sequence length="61" mass="6861">MPIVRVGKHTIEAINSIWGTESVKYDGEVKAKGYSFLGRSYLFTVEEDGQEVTYEVEFKAG</sequence>
<dbReference type="EMBL" id="BARV01012883">
    <property type="protein sequence ID" value="GAI09082.1"/>
    <property type="molecule type" value="Genomic_DNA"/>
</dbReference>
<feature type="non-terminal residue" evidence="1">
    <location>
        <position position="61"/>
    </location>
</feature>
<comment type="caution">
    <text evidence="1">The sequence shown here is derived from an EMBL/GenBank/DDBJ whole genome shotgun (WGS) entry which is preliminary data.</text>
</comment>
<evidence type="ECO:0000313" key="1">
    <source>
        <dbReference type="EMBL" id="GAI09082.1"/>
    </source>
</evidence>
<protein>
    <submittedName>
        <fullName evidence="1">Uncharacterized protein</fullName>
    </submittedName>
</protein>
<proteinExistence type="predicted"/>